<dbReference type="InterPro" id="IPR035926">
    <property type="entry name" value="NusB-like_sf"/>
</dbReference>
<evidence type="ECO:0000256" key="4">
    <source>
        <dbReference type="ARBA" id="ARBA00023015"/>
    </source>
</evidence>
<comment type="caution">
    <text evidence="8">The sequence shown here is derived from an EMBL/GenBank/DDBJ whole genome shotgun (WGS) entry which is preliminary data.</text>
</comment>
<dbReference type="GO" id="GO:0006353">
    <property type="term" value="P:DNA-templated transcription termination"/>
    <property type="evidence" value="ECO:0007669"/>
    <property type="project" value="UniProtKB-UniRule"/>
</dbReference>
<dbReference type="HAMAP" id="MF_00073">
    <property type="entry name" value="NusB"/>
    <property type="match status" value="1"/>
</dbReference>
<dbReference type="GO" id="GO:0031564">
    <property type="term" value="P:transcription antitermination"/>
    <property type="evidence" value="ECO:0007669"/>
    <property type="project" value="UniProtKB-KW"/>
</dbReference>
<keyword evidence="4 6" id="KW-0805">Transcription regulation</keyword>
<dbReference type="NCBIfam" id="TIGR01951">
    <property type="entry name" value="nusB"/>
    <property type="match status" value="1"/>
</dbReference>
<accession>A0A7X2MVW2</accession>
<evidence type="ECO:0000256" key="1">
    <source>
        <dbReference type="ARBA" id="ARBA00005952"/>
    </source>
</evidence>
<evidence type="ECO:0000259" key="7">
    <source>
        <dbReference type="Pfam" id="PF01029"/>
    </source>
</evidence>
<dbReference type="RefSeq" id="WP_154529919.1">
    <property type="nucleotide sequence ID" value="NZ_JAQXTV010000216.1"/>
</dbReference>
<proteinExistence type="inferred from homology"/>
<evidence type="ECO:0000313" key="8">
    <source>
        <dbReference type="EMBL" id="MSR90043.1"/>
    </source>
</evidence>
<reference evidence="8 9" key="1">
    <citation type="submission" date="2019-08" db="EMBL/GenBank/DDBJ databases">
        <title>In-depth cultivation of the pig gut microbiome towards novel bacterial diversity and tailored functional studies.</title>
        <authorList>
            <person name="Wylensek D."/>
            <person name="Hitch T.C.A."/>
            <person name="Clavel T."/>
        </authorList>
    </citation>
    <scope>NUCLEOTIDE SEQUENCE [LARGE SCALE GENOMIC DNA]</scope>
    <source>
        <strain evidence="8 9">WCA-383-APC-5B</strain>
    </source>
</reference>
<dbReference type="InterPro" id="IPR011605">
    <property type="entry name" value="NusB_fam"/>
</dbReference>
<evidence type="ECO:0000256" key="3">
    <source>
        <dbReference type="ARBA" id="ARBA00022884"/>
    </source>
</evidence>
<keyword evidence="3 6" id="KW-0694">RNA-binding</keyword>
<feature type="domain" description="NusB/RsmB/TIM44" evidence="7">
    <location>
        <begin position="6"/>
        <end position="133"/>
    </location>
</feature>
<protein>
    <recommendedName>
        <fullName evidence="6">Transcription antitermination protein NusB</fullName>
    </recommendedName>
    <alternativeName>
        <fullName evidence="6">Antitermination factor NusB</fullName>
    </alternativeName>
</protein>
<evidence type="ECO:0000256" key="5">
    <source>
        <dbReference type="ARBA" id="ARBA00023163"/>
    </source>
</evidence>
<dbReference type="GO" id="GO:0005829">
    <property type="term" value="C:cytosol"/>
    <property type="evidence" value="ECO:0007669"/>
    <property type="project" value="TreeGrafter"/>
</dbReference>
<dbReference type="SUPFAM" id="SSF48013">
    <property type="entry name" value="NusB-like"/>
    <property type="match status" value="1"/>
</dbReference>
<dbReference type="PANTHER" id="PTHR11078:SF3">
    <property type="entry name" value="ANTITERMINATION NUSB DOMAIN-CONTAINING PROTEIN"/>
    <property type="match status" value="1"/>
</dbReference>
<evidence type="ECO:0000313" key="9">
    <source>
        <dbReference type="Proteomes" id="UP000460287"/>
    </source>
</evidence>
<dbReference type="Pfam" id="PF01029">
    <property type="entry name" value="NusB"/>
    <property type="match status" value="1"/>
</dbReference>
<dbReference type="Proteomes" id="UP000460287">
    <property type="component" value="Unassembled WGS sequence"/>
</dbReference>
<gene>
    <name evidence="6 8" type="primary">nusB</name>
    <name evidence="8" type="ORF">FYJ33_01100</name>
</gene>
<comment type="similarity">
    <text evidence="1 6">Belongs to the NusB family.</text>
</comment>
<dbReference type="InterPro" id="IPR006027">
    <property type="entry name" value="NusB_RsmB_TIM44"/>
</dbReference>
<name>A0A7X2MVW2_9CLOT</name>
<dbReference type="PANTHER" id="PTHR11078">
    <property type="entry name" value="N UTILIZATION SUBSTANCE PROTEIN B-RELATED"/>
    <property type="match status" value="1"/>
</dbReference>
<dbReference type="GO" id="GO:0003723">
    <property type="term" value="F:RNA binding"/>
    <property type="evidence" value="ECO:0007669"/>
    <property type="project" value="UniProtKB-UniRule"/>
</dbReference>
<evidence type="ECO:0000256" key="2">
    <source>
        <dbReference type="ARBA" id="ARBA00022814"/>
    </source>
</evidence>
<keyword evidence="5 6" id="KW-0804">Transcription</keyword>
<dbReference type="EMBL" id="VULX01000001">
    <property type="protein sequence ID" value="MSR90043.1"/>
    <property type="molecule type" value="Genomic_DNA"/>
</dbReference>
<dbReference type="Gene3D" id="1.10.940.10">
    <property type="entry name" value="NusB-like"/>
    <property type="match status" value="1"/>
</dbReference>
<sequence length="135" mass="15608">MSSRIKSREIAVELSYQMMINKDTIEETIENFKENMDDGLNECDFTYITKVLGGIKENEKDIDIIIEKSLVNWKIERISKVNLAILRVAVYEINYLDEVPDRVAINEALEITKKYSDDKSVSFVNAILDNIVKNK</sequence>
<comment type="function">
    <text evidence="6">Involved in transcription antitermination. Required for transcription of ribosomal RNA (rRNA) genes. Binds specifically to the boxA antiterminator sequence of the ribosomal RNA (rrn) operons.</text>
</comment>
<organism evidence="8 9">
    <name type="scientific">Inconstantimicrobium porci</name>
    <dbReference type="NCBI Taxonomy" id="2652291"/>
    <lineage>
        <taxon>Bacteria</taxon>
        <taxon>Bacillati</taxon>
        <taxon>Bacillota</taxon>
        <taxon>Clostridia</taxon>
        <taxon>Eubacteriales</taxon>
        <taxon>Clostridiaceae</taxon>
        <taxon>Inconstantimicrobium</taxon>
    </lineage>
</organism>
<keyword evidence="2 6" id="KW-0889">Transcription antitermination</keyword>
<evidence type="ECO:0000256" key="6">
    <source>
        <dbReference type="HAMAP-Rule" id="MF_00073"/>
    </source>
</evidence>
<dbReference type="AlphaFoldDB" id="A0A7X2MVW2"/>
<keyword evidence="9" id="KW-1185">Reference proteome</keyword>